<reference evidence="3" key="1">
    <citation type="submission" date="2017-10" db="EMBL/GenBank/DDBJ databases">
        <title>Campylobacter species from seals.</title>
        <authorList>
            <person name="Gilbert M.J."/>
            <person name="Zomer A.L."/>
            <person name="Timmerman A.J."/>
            <person name="Duim B."/>
            <person name="Wagenaar J.A."/>
        </authorList>
    </citation>
    <scope>NUCLEOTIDE SEQUENCE [LARGE SCALE GENOMIC DNA]</scope>
    <source>
        <strain evidence="3">17S00004-5</strain>
    </source>
</reference>
<dbReference type="RefSeq" id="WP_106869895.1">
    <property type="nucleotide sequence ID" value="NZ_CP053841.1"/>
</dbReference>
<keyword evidence="1" id="KW-0732">Signal</keyword>
<evidence type="ECO:0000313" key="3">
    <source>
        <dbReference type="Proteomes" id="UP000240535"/>
    </source>
</evidence>
<feature type="chain" id="PRO_5015720400" description="DUF4136 domain-containing protein" evidence="1">
    <location>
        <begin position="19"/>
        <end position="186"/>
    </location>
</feature>
<dbReference type="EMBL" id="PDHH01000001">
    <property type="protein sequence ID" value="PSM53269.1"/>
    <property type="molecule type" value="Genomic_DNA"/>
</dbReference>
<evidence type="ECO:0000313" key="2">
    <source>
        <dbReference type="EMBL" id="PSM53269.1"/>
    </source>
</evidence>
<dbReference type="PROSITE" id="PS51257">
    <property type="entry name" value="PROKAR_LIPOPROTEIN"/>
    <property type="match status" value="1"/>
</dbReference>
<evidence type="ECO:0008006" key="4">
    <source>
        <dbReference type="Google" id="ProtNLM"/>
    </source>
</evidence>
<proteinExistence type="predicted"/>
<comment type="caution">
    <text evidence="2">The sequence shown here is derived from an EMBL/GenBank/DDBJ whole genome shotgun (WGS) entry which is preliminary data.</text>
</comment>
<protein>
    <recommendedName>
        <fullName evidence="4">DUF4136 domain-containing protein</fullName>
    </recommendedName>
</protein>
<accession>A0A2P8R464</accession>
<gene>
    <name evidence="2" type="ORF">CQ405_01625</name>
</gene>
<name>A0A2P8R464_9BACT</name>
<evidence type="ECO:0000256" key="1">
    <source>
        <dbReference type="SAM" id="SignalP"/>
    </source>
</evidence>
<organism evidence="2 3">
    <name type="scientific">Campylobacter blaseri</name>
    <dbReference type="NCBI Taxonomy" id="2042961"/>
    <lineage>
        <taxon>Bacteria</taxon>
        <taxon>Pseudomonadati</taxon>
        <taxon>Campylobacterota</taxon>
        <taxon>Epsilonproteobacteria</taxon>
        <taxon>Campylobacterales</taxon>
        <taxon>Campylobacteraceae</taxon>
        <taxon>Campylobacter</taxon>
    </lineage>
</organism>
<keyword evidence="3" id="KW-1185">Reference proteome</keyword>
<dbReference type="Proteomes" id="UP000240535">
    <property type="component" value="Unassembled WGS sequence"/>
</dbReference>
<feature type="signal peptide" evidence="1">
    <location>
        <begin position="1"/>
        <end position="18"/>
    </location>
</feature>
<dbReference type="AlphaFoldDB" id="A0A2P8R464"/>
<sequence>MKKQILMLSLLFIFTGCAQTRFNDSVVRQSEPIFVDTKPKNSKAYIRFINSSNFESNLMDILNHKLIQNGYEVVHSKKNASLLIDLNLNYFRRNRVVDTRPTIGFGIGRGSGSWGYGFGMESSNNDYFYDAQLSLKISIDDGKKEQNYMTNLDYQNTKGYNSIKILQDDFDERISNQILRYLKDYQ</sequence>